<dbReference type="PANTHER" id="PTHR30582">
    <property type="entry name" value="L,D-TRANSPEPTIDASE"/>
    <property type="match status" value="1"/>
</dbReference>
<dbReference type="RefSeq" id="WP_344699600.1">
    <property type="nucleotide sequence ID" value="NZ_BAABBM010000001.1"/>
</dbReference>
<dbReference type="InterPro" id="IPR038063">
    <property type="entry name" value="Transpep_catalytic_dom"/>
</dbReference>
<sequence length="211" mass="22201">MRLEAVLIAVLGLAGGGAAAISLPQALKPAMPVHAAVTAPALMPGRVVVTPADLHQAMASGLLDRPVKTMLDVRSPLTYGEFRWDEKGVPAGPTWVRIDLKSQIISVFRSGHEIGTAVILYGAESKETPVGKFPIQAKLKDHHSATYDQAPMPYTLRLTGDGVSIHGSNVRWGYATHGCIGVPLAFAAKLFSVVKAGDDVVILPGKAPAKV</sequence>
<comment type="pathway">
    <text evidence="1 7">Cell wall biogenesis; peptidoglycan biosynthesis.</text>
</comment>
<evidence type="ECO:0000256" key="1">
    <source>
        <dbReference type="ARBA" id="ARBA00004752"/>
    </source>
</evidence>
<evidence type="ECO:0000256" key="2">
    <source>
        <dbReference type="ARBA" id="ARBA00005992"/>
    </source>
</evidence>
<evidence type="ECO:0000256" key="4">
    <source>
        <dbReference type="ARBA" id="ARBA00022960"/>
    </source>
</evidence>
<dbReference type="Pfam" id="PF03734">
    <property type="entry name" value="YkuD"/>
    <property type="match status" value="1"/>
</dbReference>
<comment type="similarity">
    <text evidence="2">Belongs to the YkuD family.</text>
</comment>
<dbReference type="CDD" id="cd16913">
    <property type="entry name" value="YkuD_like"/>
    <property type="match status" value="1"/>
</dbReference>
<evidence type="ECO:0000313" key="10">
    <source>
        <dbReference type="Proteomes" id="UP001500827"/>
    </source>
</evidence>
<feature type="active site" description="Proton donor/acceptor" evidence="7">
    <location>
        <position position="166"/>
    </location>
</feature>
<proteinExistence type="inferred from homology"/>
<keyword evidence="3" id="KW-0808">Transferase</keyword>
<name>A0ABP7LJA5_9SPHN</name>
<evidence type="ECO:0000256" key="3">
    <source>
        <dbReference type="ARBA" id="ARBA00022679"/>
    </source>
</evidence>
<evidence type="ECO:0000259" key="8">
    <source>
        <dbReference type="PROSITE" id="PS52029"/>
    </source>
</evidence>
<dbReference type="Proteomes" id="UP001500827">
    <property type="component" value="Unassembled WGS sequence"/>
</dbReference>
<dbReference type="PROSITE" id="PS52029">
    <property type="entry name" value="LD_TPASE"/>
    <property type="match status" value="1"/>
</dbReference>
<reference evidence="10" key="1">
    <citation type="journal article" date="2019" name="Int. J. Syst. Evol. Microbiol.">
        <title>The Global Catalogue of Microorganisms (GCM) 10K type strain sequencing project: providing services to taxonomists for standard genome sequencing and annotation.</title>
        <authorList>
            <consortium name="The Broad Institute Genomics Platform"/>
            <consortium name="The Broad Institute Genome Sequencing Center for Infectious Disease"/>
            <person name="Wu L."/>
            <person name="Ma J."/>
        </authorList>
    </citation>
    <scope>NUCLEOTIDE SEQUENCE [LARGE SCALE GENOMIC DNA]</scope>
    <source>
        <strain evidence="10">JCM 17543</strain>
    </source>
</reference>
<evidence type="ECO:0000256" key="7">
    <source>
        <dbReference type="PROSITE-ProRule" id="PRU01373"/>
    </source>
</evidence>
<keyword evidence="10" id="KW-1185">Reference proteome</keyword>
<protein>
    <recommendedName>
        <fullName evidence="8">L,D-TPase catalytic domain-containing protein</fullName>
    </recommendedName>
</protein>
<keyword evidence="6 7" id="KW-0961">Cell wall biogenesis/degradation</keyword>
<dbReference type="InterPro" id="IPR005490">
    <property type="entry name" value="LD_TPept_cat_dom"/>
</dbReference>
<dbReference type="PANTHER" id="PTHR30582:SF2">
    <property type="entry name" value="L,D-TRANSPEPTIDASE YCIB-RELATED"/>
    <property type="match status" value="1"/>
</dbReference>
<keyword evidence="5 7" id="KW-0573">Peptidoglycan synthesis</keyword>
<evidence type="ECO:0000313" key="9">
    <source>
        <dbReference type="EMBL" id="GAA3901731.1"/>
    </source>
</evidence>
<evidence type="ECO:0000256" key="6">
    <source>
        <dbReference type="ARBA" id="ARBA00023316"/>
    </source>
</evidence>
<organism evidence="9 10">
    <name type="scientific">Sphingomonas limnosediminicola</name>
    <dbReference type="NCBI Taxonomy" id="940133"/>
    <lineage>
        <taxon>Bacteria</taxon>
        <taxon>Pseudomonadati</taxon>
        <taxon>Pseudomonadota</taxon>
        <taxon>Alphaproteobacteria</taxon>
        <taxon>Sphingomonadales</taxon>
        <taxon>Sphingomonadaceae</taxon>
        <taxon>Sphingomonas</taxon>
    </lineage>
</organism>
<accession>A0ABP7LJA5</accession>
<dbReference type="Gene3D" id="2.40.440.10">
    <property type="entry name" value="L,D-transpeptidase catalytic domain-like"/>
    <property type="match status" value="1"/>
</dbReference>
<gene>
    <name evidence="9" type="ORF">GCM10022276_20580</name>
</gene>
<dbReference type="InterPro" id="IPR050979">
    <property type="entry name" value="LD-transpeptidase"/>
</dbReference>
<evidence type="ECO:0000256" key="5">
    <source>
        <dbReference type="ARBA" id="ARBA00022984"/>
    </source>
</evidence>
<feature type="domain" description="L,D-TPase catalytic" evidence="8">
    <location>
        <begin position="94"/>
        <end position="203"/>
    </location>
</feature>
<feature type="active site" description="Nucleophile" evidence="7">
    <location>
        <position position="179"/>
    </location>
</feature>
<keyword evidence="4 7" id="KW-0133">Cell shape</keyword>
<comment type="caution">
    <text evidence="9">The sequence shown here is derived from an EMBL/GenBank/DDBJ whole genome shotgun (WGS) entry which is preliminary data.</text>
</comment>
<dbReference type="SUPFAM" id="SSF141523">
    <property type="entry name" value="L,D-transpeptidase catalytic domain-like"/>
    <property type="match status" value="1"/>
</dbReference>
<dbReference type="EMBL" id="BAABBM010000001">
    <property type="protein sequence ID" value="GAA3901731.1"/>
    <property type="molecule type" value="Genomic_DNA"/>
</dbReference>